<reference evidence="1" key="1">
    <citation type="journal article" date="2023" name="Mol. Biol. Evol.">
        <title>Third-Generation Sequencing Reveals the Adaptive Role of the Epigenome in Three Deep-Sea Polychaetes.</title>
        <authorList>
            <person name="Perez M."/>
            <person name="Aroh O."/>
            <person name="Sun Y."/>
            <person name="Lan Y."/>
            <person name="Juniper S.K."/>
            <person name="Young C.R."/>
            <person name="Angers B."/>
            <person name="Qian P.Y."/>
        </authorList>
    </citation>
    <scope>NUCLEOTIDE SEQUENCE</scope>
    <source>
        <strain evidence="1">P08H-3</strain>
    </source>
</reference>
<gene>
    <name evidence="1" type="ORF">LSH36_863g00048</name>
</gene>
<keyword evidence="2" id="KW-1185">Reference proteome</keyword>
<protein>
    <submittedName>
        <fullName evidence="1">Uncharacterized protein</fullName>
    </submittedName>
</protein>
<proteinExistence type="predicted"/>
<name>A0AAD9IZG9_9ANNE</name>
<dbReference type="EMBL" id="JAODUP010000863">
    <property type="protein sequence ID" value="KAK2143218.1"/>
    <property type="molecule type" value="Genomic_DNA"/>
</dbReference>
<comment type="caution">
    <text evidence="1">The sequence shown here is derived from an EMBL/GenBank/DDBJ whole genome shotgun (WGS) entry which is preliminary data.</text>
</comment>
<organism evidence="1 2">
    <name type="scientific">Paralvinella palmiformis</name>
    <dbReference type="NCBI Taxonomy" id="53620"/>
    <lineage>
        <taxon>Eukaryota</taxon>
        <taxon>Metazoa</taxon>
        <taxon>Spiralia</taxon>
        <taxon>Lophotrochozoa</taxon>
        <taxon>Annelida</taxon>
        <taxon>Polychaeta</taxon>
        <taxon>Sedentaria</taxon>
        <taxon>Canalipalpata</taxon>
        <taxon>Terebellida</taxon>
        <taxon>Terebelliformia</taxon>
        <taxon>Alvinellidae</taxon>
        <taxon>Paralvinella</taxon>
    </lineage>
</organism>
<dbReference type="Proteomes" id="UP001208570">
    <property type="component" value="Unassembled WGS sequence"/>
</dbReference>
<evidence type="ECO:0000313" key="2">
    <source>
        <dbReference type="Proteomes" id="UP001208570"/>
    </source>
</evidence>
<feature type="non-terminal residue" evidence="1">
    <location>
        <position position="104"/>
    </location>
</feature>
<accession>A0AAD9IZG9</accession>
<evidence type="ECO:0000313" key="1">
    <source>
        <dbReference type="EMBL" id="KAK2143218.1"/>
    </source>
</evidence>
<dbReference type="AlphaFoldDB" id="A0AAD9IZG9"/>
<sequence length="104" mass="11914">GPEDSEVKAESKRFLSNLDCVELFRIDGNSTYRRSYMDGKLYAEVRGTFDTEMPRTNIFGKLTVTLKRIGTHVIDKREKYVGLPEIVIVLMVDGNKMIIVRTLN</sequence>